<dbReference type="EMBL" id="MH426725">
    <property type="protein sequence ID" value="AXN57422.1"/>
    <property type="molecule type" value="Genomic_DNA"/>
</dbReference>
<sequence>MFAILKKLFSDVKKVEQPIHTRIDNAVSKLIDTVGEELSHAKQELSQVDDAIAALMSRRATLAFNLEAAKEKHAALHLVTGKQYEDVE</sequence>
<reference evidence="2" key="1">
    <citation type="submission" date="2018-06" db="EMBL/GenBank/DDBJ databases">
        <authorList>
            <person name="Sharma R."/>
            <person name="Ke K."/>
            <person name="Breakwell D.P."/>
            <person name="Hope S."/>
            <person name="Grose J.H."/>
        </authorList>
    </citation>
    <scope>NUCLEOTIDE SEQUENCE [LARGE SCALE GENOMIC DNA]</scope>
</reference>
<accession>A0A346FHZ2</accession>
<gene>
    <name evidence="1" type="ORF">SUNLIREN_122</name>
</gene>
<protein>
    <submittedName>
        <fullName evidence="1">Uncharacterized protein</fullName>
    </submittedName>
</protein>
<dbReference type="Proteomes" id="UP000257815">
    <property type="component" value="Segment"/>
</dbReference>
<proteinExistence type="predicted"/>
<organism evidence="1 2">
    <name type="scientific">Erwinia phage SunLIRen</name>
    <dbReference type="NCBI Taxonomy" id="2267654"/>
    <lineage>
        <taxon>Viruses</taxon>
        <taxon>Duplodnaviria</taxon>
        <taxon>Heunggongvirae</taxon>
        <taxon>Uroviricota</taxon>
        <taxon>Caudoviricetes</taxon>
        <taxon>Andersonviridae</taxon>
        <taxon>Ounavirinae</taxon>
        <taxon>Kolesnikvirus</taxon>
        <taxon>Kolesnikvirus Ea214</taxon>
    </lineage>
</organism>
<evidence type="ECO:0000313" key="2">
    <source>
        <dbReference type="Proteomes" id="UP000257815"/>
    </source>
</evidence>
<evidence type="ECO:0000313" key="1">
    <source>
        <dbReference type="EMBL" id="AXN57422.1"/>
    </source>
</evidence>
<name>A0A346FHZ2_9CAUD</name>